<dbReference type="AlphaFoldDB" id="A0A075HHY8"/>
<proteinExistence type="predicted"/>
<evidence type="ECO:0000313" key="2">
    <source>
        <dbReference type="EMBL" id="AIF14072.1"/>
    </source>
</evidence>
<feature type="transmembrane region" description="Helical" evidence="1">
    <location>
        <begin position="50"/>
        <end position="67"/>
    </location>
</feature>
<feature type="transmembrane region" description="Helical" evidence="1">
    <location>
        <begin position="129"/>
        <end position="146"/>
    </location>
</feature>
<feature type="transmembrane region" description="Helical" evidence="1">
    <location>
        <begin position="166"/>
        <end position="192"/>
    </location>
</feature>
<organism evidence="2">
    <name type="scientific">uncultured marine thaumarchaeote KM3_65_H02</name>
    <dbReference type="NCBI Taxonomy" id="1456226"/>
    <lineage>
        <taxon>Archaea</taxon>
        <taxon>Nitrososphaerota</taxon>
        <taxon>environmental samples</taxon>
    </lineage>
</organism>
<keyword evidence="1" id="KW-0812">Transmembrane</keyword>
<protein>
    <submittedName>
        <fullName evidence="2">Putative membrane SNARE associated-like protein</fullName>
    </submittedName>
</protein>
<feature type="transmembrane region" description="Helical" evidence="1">
    <location>
        <begin position="12"/>
        <end position="30"/>
    </location>
</feature>
<reference evidence="2" key="1">
    <citation type="journal article" date="2014" name="Genome Biol. Evol.">
        <title>Pangenome evidence for extensive interdomain horizontal transfer affecting lineage core and shell genes in uncultured planktonic thaumarchaeota and euryarchaeota.</title>
        <authorList>
            <person name="Deschamps P."/>
            <person name="Zivanovic Y."/>
            <person name="Moreira D."/>
            <person name="Rodriguez-Valera F."/>
            <person name="Lopez-Garcia P."/>
        </authorList>
    </citation>
    <scope>NUCLEOTIDE SEQUENCE</scope>
</reference>
<keyword evidence="1" id="KW-0472">Membrane</keyword>
<keyword evidence="1" id="KW-1133">Transmembrane helix</keyword>
<accession>A0A075HHY8</accession>
<name>A0A075HHY8_9ARCH</name>
<evidence type="ECO:0000256" key="1">
    <source>
        <dbReference type="SAM" id="Phobius"/>
    </source>
</evidence>
<sequence length="206" mass="23328">MADIFETIIEYSYLGIFFLLIAVNAAPILMPPTWIILSSFFALDASLDPFLLAIVGATGATIGRFFLKCISGFFRRFVGKEQESNLDAIGNFLNKKKFGYTLTSFLFAATPLPSNMLFVAYGMMRAKSIGLYIGFWCGRLISYYIMITISEAVLAPLLQLFEDRIIGIIVADIIGIGVVIFFTCINWQVLLFQRKLRFVRPRLWRL</sequence>
<dbReference type="EMBL" id="KF900991">
    <property type="protein sequence ID" value="AIF14072.1"/>
    <property type="molecule type" value="Genomic_DNA"/>
</dbReference>